<proteinExistence type="predicted"/>
<evidence type="ECO:0000313" key="3">
    <source>
        <dbReference type="Proteomes" id="UP001272242"/>
    </source>
</evidence>
<organism evidence="2 3">
    <name type="scientific">Gemmata algarum</name>
    <dbReference type="NCBI Taxonomy" id="2975278"/>
    <lineage>
        <taxon>Bacteria</taxon>
        <taxon>Pseudomonadati</taxon>
        <taxon>Planctomycetota</taxon>
        <taxon>Planctomycetia</taxon>
        <taxon>Gemmatales</taxon>
        <taxon>Gemmataceae</taxon>
        <taxon>Gemmata</taxon>
    </lineage>
</organism>
<protein>
    <submittedName>
        <fullName evidence="2">Uncharacterized protein</fullName>
    </submittedName>
</protein>
<feature type="region of interest" description="Disordered" evidence="1">
    <location>
        <begin position="336"/>
        <end position="367"/>
    </location>
</feature>
<evidence type="ECO:0000313" key="2">
    <source>
        <dbReference type="EMBL" id="MDY3561684.1"/>
    </source>
</evidence>
<evidence type="ECO:0000256" key="1">
    <source>
        <dbReference type="SAM" id="MobiDB-lite"/>
    </source>
</evidence>
<feature type="compositionally biased region" description="Basic and acidic residues" evidence="1">
    <location>
        <begin position="347"/>
        <end position="367"/>
    </location>
</feature>
<accession>A0ABU5F2F3</accession>
<sequence length="367" mass="40102">MNETSWQTGADGEEMLEFVADRLSPRQWLLASAAYARRLWDALPDGPLRQAIDAAELALAPLSAKERNAWLKKIDAAIPDAVSRAQAAQRAIVKPADPDAATVADPVLSKPNQAAPSFPLFQAASRHAANAIEGIGEAVAEAAAAVRVLFEEPGPEMLESIRPLVEQAAASRTRANTSANNALRLKGEGDEHADRSAGVKNKGRAEAEALEIVRKLEEGKGKSQDDEFEAEMKRERAAAKQLARVLREIVGNAFKPPRFEPAWRTEEVAALAQTIYEERAFERMVALGDALLDADCDEEAILRHCRGTEVGIKEPPQHLRGCWVLELILGRYASLPAPKPGKKPKPKRDPFDDFFDLKSLRGKDPFA</sequence>
<dbReference type="RefSeq" id="WP_320688053.1">
    <property type="nucleotide sequence ID" value="NZ_JAXBLV010000199.1"/>
</dbReference>
<dbReference type="Proteomes" id="UP001272242">
    <property type="component" value="Unassembled WGS sequence"/>
</dbReference>
<dbReference type="EMBL" id="JAXBLV010000199">
    <property type="protein sequence ID" value="MDY3561684.1"/>
    <property type="molecule type" value="Genomic_DNA"/>
</dbReference>
<comment type="caution">
    <text evidence="2">The sequence shown here is derived from an EMBL/GenBank/DDBJ whole genome shotgun (WGS) entry which is preliminary data.</text>
</comment>
<keyword evidence="3" id="KW-1185">Reference proteome</keyword>
<reference evidence="3" key="1">
    <citation type="journal article" date="2023" name="Mar. Drugs">
        <title>Gemmata algarum, a Novel Planctomycete Isolated from an Algal Mat, Displays Antimicrobial Activity.</title>
        <authorList>
            <person name="Kumar G."/>
            <person name="Kallscheuer N."/>
            <person name="Kashif M."/>
            <person name="Ahamad S."/>
            <person name="Jagadeeshwari U."/>
            <person name="Pannikurungottu S."/>
            <person name="Haufschild T."/>
            <person name="Kabuu M."/>
            <person name="Sasikala C."/>
            <person name="Jogler C."/>
            <person name="Ramana C."/>
        </authorList>
    </citation>
    <scope>NUCLEOTIDE SEQUENCE [LARGE SCALE GENOMIC DNA]</scope>
    <source>
        <strain evidence="3">JC673</strain>
    </source>
</reference>
<gene>
    <name evidence="2" type="ORF">R5W23_002965</name>
</gene>
<name>A0ABU5F2F3_9BACT</name>